<evidence type="ECO:0000256" key="3">
    <source>
        <dbReference type="ARBA" id="ARBA00023163"/>
    </source>
</evidence>
<dbReference type="EMBL" id="JAPNKA010000001">
    <property type="protein sequence ID" value="MCY1076422.1"/>
    <property type="molecule type" value="Genomic_DNA"/>
</dbReference>
<protein>
    <submittedName>
        <fullName evidence="6">Metalloregulator ArsR/SmtB family transcription factor</fullName>
    </submittedName>
</protein>
<feature type="compositionally biased region" description="Basic and acidic residues" evidence="4">
    <location>
        <begin position="119"/>
        <end position="128"/>
    </location>
</feature>
<gene>
    <name evidence="6" type="ORF">OV287_18255</name>
</gene>
<dbReference type="Pfam" id="PF01022">
    <property type="entry name" value="HTH_5"/>
    <property type="match status" value="1"/>
</dbReference>
<feature type="domain" description="HTH arsR-type" evidence="5">
    <location>
        <begin position="8"/>
        <end position="103"/>
    </location>
</feature>
<organism evidence="6 7">
    <name type="scientific">Archangium lansingense</name>
    <dbReference type="NCBI Taxonomy" id="2995310"/>
    <lineage>
        <taxon>Bacteria</taxon>
        <taxon>Pseudomonadati</taxon>
        <taxon>Myxococcota</taxon>
        <taxon>Myxococcia</taxon>
        <taxon>Myxococcales</taxon>
        <taxon>Cystobacterineae</taxon>
        <taxon>Archangiaceae</taxon>
        <taxon>Archangium</taxon>
    </lineage>
</organism>
<dbReference type="SMART" id="SM00418">
    <property type="entry name" value="HTH_ARSR"/>
    <property type="match status" value="1"/>
</dbReference>
<evidence type="ECO:0000256" key="1">
    <source>
        <dbReference type="ARBA" id="ARBA00023015"/>
    </source>
</evidence>
<feature type="region of interest" description="Disordered" evidence="4">
    <location>
        <begin position="106"/>
        <end position="128"/>
    </location>
</feature>
<keyword evidence="7" id="KW-1185">Reference proteome</keyword>
<dbReference type="Proteomes" id="UP001207654">
    <property type="component" value="Unassembled WGS sequence"/>
</dbReference>
<dbReference type="RefSeq" id="WP_267535313.1">
    <property type="nucleotide sequence ID" value="NZ_JAPNKA010000001.1"/>
</dbReference>
<keyword evidence="3" id="KW-0804">Transcription</keyword>
<dbReference type="NCBIfam" id="NF033788">
    <property type="entry name" value="HTH_metalloreg"/>
    <property type="match status" value="1"/>
</dbReference>
<dbReference type="InterPro" id="IPR036388">
    <property type="entry name" value="WH-like_DNA-bd_sf"/>
</dbReference>
<dbReference type="PANTHER" id="PTHR33154:SF33">
    <property type="entry name" value="TRANSCRIPTIONAL REPRESSOR SDPR"/>
    <property type="match status" value="1"/>
</dbReference>
<dbReference type="InterPro" id="IPR011991">
    <property type="entry name" value="ArsR-like_HTH"/>
</dbReference>
<dbReference type="InterPro" id="IPR051081">
    <property type="entry name" value="HTH_MetalResp_TranReg"/>
</dbReference>
<dbReference type="InterPro" id="IPR001845">
    <property type="entry name" value="HTH_ArsR_DNA-bd_dom"/>
</dbReference>
<dbReference type="InterPro" id="IPR036390">
    <property type="entry name" value="WH_DNA-bd_sf"/>
</dbReference>
<keyword evidence="1" id="KW-0805">Transcription regulation</keyword>
<evidence type="ECO:0000313" key="7">
    <source>
        <dbReference type="Proteomes" id="UP001207654"/>
    </source>
</evidence>
<reference evidence="6 7" key="1">
    <citation type="submission" date="2022-11" db="EMBL/GenBank/DDBJ databases">
        <title>Minimal conservation of predation-associated metabolite biosynthetic gene clusters underscores biosynthetic potential of Myxococcota including descriptions for ten novel species: Archangium lansinium sp. nov., Myxococcus landrumus sp. nov., Nannocystis bai.</title>
        <authorList>
            <person name="Ahearne A."/>
            <person name="Stevens C."/>
            <person name="Phillips K."/>
        </authorList>
    </citation>
    <scope>NUCLEOTIDE SEQUENCE [LARGE SCALE GENOMIC DNA]</scope>
    <source>
        <strain evidence="6 7">MIWBW</strain>
    </source>
</reference>
<dbReference type="PRINTS" id="PR00778">
    <property type="entry name" value="HTHARSR"/>
</dbReference>
<keyword evidence="2" id="KW-0238">DNA-binding</keyword>
<comment type="caution">
    <text evidence="6">The sequence shown here is derived from an EMBL/GenBank/DDBJ whole genome shotgun (WGS) entry which is preliminary data.</text>
</comment>
<dbReference type="CDD" id="cd00090">
    <property type="entry name" value="HTH_ARSR"/>
    <property type="match status" value="1"/>
</dbReference>
<evidence type="ECO:0000259" key="5">
    <source>
        <dbReference type="PROSITE" id="PS50987"/>
    </source>
</evidence>
<proteinExistence type="predicted"/>
<dbReference type="PANTHER" id="PTHR33154">
    <property type="entry name" value="TRANSCRIPTIONAL REGULATOR, ARSR FAMILY"/>
    <property type="match status" value="1"/>
</dbReference>
<dbReference type="SUPFAM" id="SSF46785">
    <property type="entry name" value="Winged helix' DNA-binding domain"/>
    <property type="match status" value="1"/>
</dbReference>
<evidence type="ECO:0000313" key="6">
    <source>
        <dbReference type="EMBL" id="MCY1076422.1"/>
    </source>
</evidence>
<accession>A0ABT4A451</accession>
<evidence type="ECO:0000256" key="2">
    <source>
        <dbReference type="ARBA" id="ARBA00023125"/>
    </source>
</evidence>
<dbReference type="Gene3D" id="1.10.10.10">
    <property type="entry name" value="Winged helix-like DNA-binding domain superfamily/Winged helix DNA-binding domain"/>
    <property type="match status" value="1"/>
</dbReference>
<sequence>MRTRQRAIQDIMEVLDSDFLRALTERARLEILRVLLLHGASDVTSIASHLPQERSVISRHLKVLEDAGIVRVTPQGRQRIYSLDPMKFLATLEAITARVRAAVPDCCPLPPEPPPTPRVESRNKPRPR</sequence>
<dbReference type="PROSITE" id="PS50987">
    <property type="entry name" value="HTH_ARSR_2"/>
    <property type="match status" value="1"/>
</dbReference>
<evidence type="ECO:0000256" key="4">
    <source>
        <dbReference type="SAM" id="MobiDB-lite"/>
    </source>
</evidence>
<feature type="compositionally biased region" description="Pro residues" evidence="4">
    <location>
        <begin position="107"/>
        <end position="117"/>
    </location>
</feature>
<name>A0ABT4A451_9BACT</name>